<evidence type="ECO:0000256" key="2">
    <source>
        <dbReference type="ARBA" id="ARBA00022692"/>
    </source>
</evidence>
<dbReference type="OrthoDB" id="9813689at2"/>
<evidence type="ECO:0000256" key="1">
    <source>
        <dbReference type="ARBA" id="ARBA00004141"/>
    </source>
</evidence>
<feature type="binding site" evidence="5">
    <location>
        <position position="76"/>
    </location>
    <ligand>
        <name>Zn(2+)</name>
        <dbReference type="ChEBI" id="CHEBI:29105"/>
    </ligand>
</feature>
<keyword evidence="3 6" id="KW-1133">Transmembrane helix</keyword>
<dbReference type="GO" id="GO:0046872">
    <property type="term" value="F:metal ion binding"/>
    <property type="evidence" value="ECO:0007669"/>
    <property type="project" value="UniProtKB-KW"/>
</dbReference>
<keyword evidence="4 6" id="KW-0472">Membrane</keyword>
<dbReference type="Proteomes" id="UP000275256">
    <property type="component" value="Unassembled WGS sequence"/>
</dbReference>
<accession>A0A3M0GBE3</accession>
<keyword evidence="2 6" id="KW-0812">Transmembrane</keyword>
<feature type="transmembrane region" description="Helical" evidence="6">
    <location>
        <begin position="145"/>
        <end position="165"/>
    </location>
</feature>
<protein>
    <submittedName>
        <fullName evidence="7">Hemolysin III family protein</fullName>
    </submittedName>
</protein>
<feature type="transmembrane region" description="Helical" evidence="6">
    <location>
        <begin position="96"/>
        <end position="112"/>
    </location>
</feature>
<dbReference type="PANTHER" id="PTHR20855">
    <property type="entry name" value="ADIPOR/PROGESTIN RECEPTOR-RELATED"/>
    <property type="match status" value="1"/>
</dbReference>
<dbReference type="EMBL" id="REFW01000001">
    <property type="protein sequence ID" value="RMB62214.1"/>
    <property type="molecule type" value="Genomic_DNA"/>
</dbReference>
<comment type="caution">
    <text evidence="7">The sequence shown here is derived from an EMBL/GenBank/DDBJ whole genome shotgun (WGS) entry which is preliminary data.</text>
</comment>
<feature type="transmembrane region" description="Helical" evidence="6">
    <location>
        <begin position="118"/>
        <end position="138"/>
    </location>
</feature>
<feature type="transmembrane region" description="Helical" evidence="6">
    <location>
        <begin position="213"/>
        <end position="234"/>
    </location>
</feature>
<organism evidence="7 8">
    <name type="scientific">Tessaracoccus antarcticus</name>
    <dbReference type="NCBI Taxonomy" id="2479848"/>
    <lineage>
        <taxon>Bacteria</taxon>
        <taxon>Bacillati</taxon>
        <taxon>Actinomycetota</taxon>
        <taxon>Actinomycetes</taxon>
        <taxon>Propionibacteriales</taxon>
        <taxon>Propionibacteriaceae</taxon>
        <taxon>Tessaracoccus</taxon>
    </lineage>
</organism>
<feature type="transmembrane region" description="Helical" evidence="6">
    <location>
        <begin position="29"/>
        <end position="48"/>
    </location>
</feature>
<dbReference type="InterPro" id="IPR004254">
    <property type="entry name" value="AdipoR/HlyIII-related"/>
</dbReference>
<feature type="transmembrane region" description="Helical" evidence="6">
    <location>
        <begin position="171"/>
        <end position="192"/>
    </location>
</feature>
<keyword evidence="5" id="KW-0862">Zinc</keyword>
<evidence type="ECO:0000313" key="8">
    <source>
        <dbReference type="Proteomes" id="UP000275256"/>
    </source>
</evidence>
<sequence length="235" mass="25324">MRMSQITTMSPSPMDPSVDTPAKPVMRGWLHLGFAPVALIVGVIFTALAPTLLGRVGCGVYTLAAVQLFGTSAAYHRGTWSPTTLAIFRRIDHSNIFVFIAGTYTPLSLVMLEGPTRITVLVLVWVIAILGIAFRVLWLDAPRWLYTFLYVAMGFAAVGWFPQFWEAGGPAVVVLIVTGGLIYTLGAVAYATKRPNPSQKWFGFHEVFHSATILAALCHLIAIGLTVFSVGAGAA</sequence>
<dbReference type="Pfam" id="PF03006">
    <property type="entry name" value="HlyIII"/>
    <property type="match status" value="1"/>
</dbReference>
<evidence type="ECO:0000256" key="5">
    <source>
        <dbReference type="PIRSR" id="PIRSR604254-1"/>
    </source>
</evidence>
<keyword evidence="8" id="KW-1185">Reference proteome</keyword>
<dbReference type="GO" id="GO:0016020">
    <property type="term" value="C:membrane"/>
    <property type="evidence" value="ECO:0007669"/>
    <property type="project" value="UniProtKB-SubCell"/>
</dbReference>
<comment type="subcellular location">
    <subcellularLocation>
        <location evidence="1">Membrane</location>
        <topology evidence="1">Multi-pass membrane protein</topology>
    </subcellularLocation>
</comment>
<evidence type="ECO:0000313" key="7">
    <source>
        <dbReference type="EMBL" id="RMB62214.1"/>
    </source>
</evidence>
<name>A0A3M0GBE3_9ACTN</name>
<dbReference type="PANTHER" id="PTHR20855:SF3">
    <property type="entry name" value="LD03007P"/>
    <property type="match status" value="1"/>
</dbReference>
<feature type="binding site" evidence="5">
    <location>
        <position position="209"/>
    </location>
    <ligand>
        <name>Zn(2+)</name>
        <dbReference type="ChEBI" id="CHEBI:29105"/>
    </ligand>
</feature>
<evidence type="ECO:0000256" key="3">
    <source>
        <dbReference type="ARBA" id="ARBA00022989"/>
    </source>
</evidence>
<proteinExistence type="predicted"/>
<feature type="transmembrane region" description="Helical" evidence="6">
    <location>
        <begin position="54"/>
        <end position="75"/>
    </location>
</feature>
<evidence type="ECO:0000256" key="4">
    <source>
        <dbReference type="ARBA" id="ARBA00023136"/>
    </source>
</evidence>
<gene>
    <name evidence="7" type="ORF">EAX62_06535</name>
</gene>
<dbReference type="AlphaFoldDB" id="A0A3M0GBE3"/>
<feature type="binding site" evidence="5">
    <location>
        <position position="205"/>
    </location>
    <ligand>
        <name>Zn(2+)</name>
        <dbReference type="ChEBI" id="CHEBI:29105"/>
    </ligand>
</feature>
<evidence type="ECO:0000256" key="6">
    <source>
        <dbReference type="SAM" id="Phobius"/>
    </source>
</evidence>
<keyword evidence="5" id="KW-0479">Metal-binding</keyword>
<reference evidence="7 8" key="1">
    <citation type="submission" date="2018-10" db="EMBL/GenBank/DDBJ databases">
        <title>Tessaracoccus antarcticuss sp. nov., isolated from sediment.</title>
        <authorList>
            <person name="Zhou L.Y."/>
            <person name="Du Z.J."/>
        </authorList>
    </citation>
    <scope>NUCLEOTIDE SEQUENCE [LARGE SCALE GENOMIC DNA]</scope>
    <source>
        <strain evidence="7 8">JDX10</strain>
    </source>
</reference>